<reference evidence="4 5" key="1">
    <citation type="submission" date="2016-10" db="EMBL/GenBank/DDBJ databases">
        <authorList>
            <person name="de Groot N.N."/>
        </authorList>
    </citation>
    <scope>NUCLEOTIDE SEQUENCE [LARGE SCALE GENOMIC DNA]</scope>
    <source>
        <strain evidence="5">P4B,CCM 7963,CECT 7998,DSM 25260,IBRC-M 10614,KCTC 13821</strain>
    </source>
</reference>
<evidence type="ECO:0000256" key="2">
    <source>
        <dbReference type="SAM" id="MobiDB-lite"/>
    </source>
</evidence>
<dbReference type="STRING" id="930129.SAMN05216352_101432"/>
<dbReference type="Pfam" id="PF09580">
    <property type="entry name" value="Spore_YhcN_YlaJ"/>
    <property type="match status" value="1"/>
</dbReference>
<sequence>MKTLNFLLLIILVLSFGSGCTENQDQLSDNGEPTKINTTKPKDQSLSNQVKEFVIEKDEITDVKAVNTENELLLAIKVGQFERFQIKSIEEEVKSDLEKKYPNKTVDVSIDQKIIWELGALEDKLQKDEIKVKELKEDIKRIKDLMKEKT</sequence>
<feature type="signal peptide" evidence="3">
    <location>
        <begin position="1"/>
        <end position="23"/>
    </location>
</feature>
<dbReference type="AlphaFoldDB" id="A0A1G8CT11"/>
<feature type="region of interest" description="Disordered" evidence="2">
    <location>
        <begin position="23"/>
        <end position="43"/>
    </location>
</feature>
<protein>
    <submittedName>
        <fullName evidence="4">Sporulation lipoprotein YhcN/YlaJ (Spore_YhcN_YlaJ)</fullName>
    </submittedName>
</protein>
<keyword evidence="3" id="KW-0732">Signal</keyword>
<keyword evidence="1" id="KW-0175">Coiled coil</keyword>
<evidence type="ECO:0000256" key="1">
    <source>
        <dbReference type="SAM" id="Coils"/>
    </source>
</evidence>
<feature type="coiled-coil region" evidence="1">
    <location>
        <begin position="118"/>
        <end position="145"/>
    </location>
</feature>
<evidence type="ECO:0000256" key="3">
    <source>
        <dbReference type="SAM" id="SignalP"/>
    </source>
</evidence>
<gene>
    <name evidence="4" type="ORF">SAMN05216352_101432</name>
</gene>
<name>A0A1G8CT11_9BACI</name>
<keyword evidence="4" id="KW-0449">Lipoprotein</keyword>
<evidence type="ECO:0000313" key="5">
    <source>
        <dbReference type="Proteomes" id="UP000199017"/>
    </source>
</evidence>
<dbReference type="OrthoDB" id="2938922at2"/>
<organism evidence="4 5">
    <name type="scientific">Alteribacillus bidgolensis</name>
    <dbReference type="NCBI Taxonomy" id="930129"/>
    <lineage>
        <taxon>Bacteria</taxon>
        <taxon>Bacillati</taxon>
        <taxon>Bacillota</taxon>
        <taxon>Bacilli</taxon>
        <taxon>Bacillales</taxon>
        <taxon>Bacillaceae</taxon>
        <taxon>Alteribacillus</taxon>
    </lineage>
</organism>
<dbReference type="RefSeq" id="WP_091580203.1">
    <property type="nucleotide sequence ID" value="NZ_FNDU01000001.1"/>
</dbReference>
<dbReference type="Proteomes" id="UP000199017">
    <property type="component" value="Unassembled WGS sequence"/>
</dbReference>
<proteinExistence type="predicted"/>
<keyword evidence="5" id="KW-1185">Reference proteome</keyword>
<evidence type="ECO:0000313" key="4">
    <source>
        <dbReference type="EMBL" id="SDH48464.1"/>
    </source>
</evidence>
<accession>A0A1G8CT11</accession>
<feature type="chain" id="PRO_5011614974" evidence="3">
    <location>
        <begin position="24"/>
        <end position="150"/>
    </location>
</feature>
<dbReference type="PROSITE" id="PS51257">
    <property type="entry name" value="PROKAR_LIPOPROTEIN"/>
    <property type="match status" value="1"/>
</dbReference>
<dbReference type="EMBL" id="FNDU01000001">
    <property type="protein sequence ID" value="SDH48464.1"/>
    <property type="molecule type" value="Genomic_DNA"/>
</dbReference>
<dbReference type="InterPro" id="IPR019076">
    <property type="entry name" value="Spore_lipoprot_YhcN/YlaJ-like"/>
</dbReference>